<dbReference type="SUPFAM" id="SSF75615">
    <property type="entry name" value="Siroheme synthase middle domains-like"/>
    <property type="match status" value="1"/>
</dbReference>
<evidence type="ECO:0000259" key="7">
    <source>
        <dbReference type="Pfam" id="PF14824"/>
    </source>
</evidence>
<dbReference type="InterPro" id="IPR028161">
    <property type="entry name" value="Met8-like"/>
</dbReference>
<name>A0ABQ4KF73_9BACI</name>
<evidence type="ECO:0000256" key="2">
    <source>
        <dbReference type="ARBA" id="ARBA00012400"/>
    </source>
</evidence>
<keyword evidence="3" id="KW-0560">Oxidoreductase</keyword>
<dbReference type="Pfam" id="PF14824">
    <property type="entry name" value="Sirohm_synth_M"/>
    <property type="match status" value="1"/>
</dbReference>
<accession>A0ABQ4KF73</accession>
<sequence>MPPYPIMLQLSGKQAVVIGGGAVALRKVIHLLEANAKVTVVSPALDPKLYTYYQVGKIHWIKREFQPLDLANAFIVIAATNQKEVNQRVSKCVSEGQLLNVVDQQDLGNFHVPAKLSRGDLTITVSTNGTSPYLAKTIRNEIGKMYGQSMEEYLDFLSRARQTVKDHVTDIEQRKKLLKEITHKDYRNSAEKQKDFLEKVSESNE</sequence>
<evidence type="ECO:0000256" key="4">
    <source>
        <dbReference type="ARBA" id="ARBA00023027"/>
    </source>
</evidence>
<organism evidence="8 9">
    <name type="scientific">Lederbergia ruris</name>
    <dbReference type="NCBI Taxonomy" id="217495"/>
    <lineage>
        <taxon>Bacteria</taxon>
        <taxon>Bacillati</taxon>
        <taxon>Bacillota</taxon>
        <taxon>Bacilli</taxon>
        <taxon>Bacillales</taxon>
        <taxon>Bacillaceae</taxon>
        <taxon>Lederbergia</taxon>
    </lineage>
</organism>
<dbReference type="PANTHER" id="PTHR35330:SF1">
    <property type="entry name" value="SIROHEME BIOSYNTHESIS PROTEIN MET8"/>
    <property type="match status" value="1"/>
</dbReference>
<dbReference type="InterPro" id="IPR006367">
    <property type="entry name" value="Sirohaem_synthase_N"/>
</dbReference>
<dbReference type="EC" id="1.3.1.76" evidence="2"/>
<dbReference type="Gene3D" id="3.40.50.720">
    <property type="entry name" value="NAD(P)-binding Rossmann-like Domain"/>
    <property type="match status" value="1"/>
</dbReference>
<evidence type="ECO:0000256" key="5">
    <source>
        <dbReference type="ARBA" id="ARBA00023244"/>
    </source>
</evidence>
<keyword evidence="4" id="KW-0520">NAD</keyword>
<evidence type="ECO:0000256" key="6">
    <source>
        <dbReference type="ARBA" id="ARBA00047561"/>
    </source>
</evidence>
<dbReference type="Gene3D" id="1.10.8.610">
    <property type="entry name" value="SirC, precorrin-2 dehydrogenase, C-terminal helical domain-like"/>
    <property type="match status" value="1"/>
</dbReference>
<comment type="pathway">
    <text evidence="1">Porphyrin-containing compound metabolism; siroheme biosynthesis; sirohydrochlorin from precorrin-2: step 1/1.</text>
</comment>
<comment type="caution">
    <text evidence="8">The sequence shown here is derived from an EMBL/GenBank/DDBJ whole genome shotgun (WGS) entry which is preliminary data.</text>
</comment>
<dbReference type="InterPro" id="IPR036291">
    <property type="entry name" value="NAD(P)-bd_dom_sf"/>
</dbReference>
<dbReference type="NCBIfam" id="TIGR01470">
    <property type="entry name" value="cysG_Nterm"/>
    <property type="match status" value="1"/>
</dbReference>
<proteinExistence type="predicted"/>
<protein>
    <recommendedName>
        <fullName evidence="2">precorrin-2 dehydrogenase</fullName>
        <ecNumber evidence="2">1.3.1.76</ecNumber>
    </recommendedName>
</protein>
<dbReference type="InterPro" id="IPR028281">
    <property type="entry name" value="Sirohaem_synthase_central"/>
</dbReference>
<evidence type="ECO:0000256" key="1">
    <source>
        <dbReference type="ARBA" id="ARBA00005010"/>
    </source>
</evidence>
<dbReference type="Pfam" id="PF22440">
    <property type="entry name" value="SirC_C"/>
    <property type="match status" value="1"/>
</dbReference>
<dbReference type="EMBL" id="BORB01000005">
    <property type="protein sequence ID" value="GIN56622.1"/>
    <property type="molecule type" value="Genomic_DNA"/>
</dbReference>
<dbReference type="SUPFAM" id="SSF51735">
    <property type="entry name" value="NAD(P)-binding Rossmann-fold domains"/>
    <property type="match status" value="1"/>
</dbReference>
<evidence type="ECO:0000256" key="3">
    <source>
        <dbReference type="ARBA" id="ARBA00023002"/>
    </source>
</evidence>
<dbReference type="Proteomes" id="UP000679950">
    <property type="component" value="Unassembled WGS sequence"/>
</dbReference>
<dbReference type="NCBIfam" id="NF005222">
    <property type="entry name" value="PRK06718.1"/>
    <property type="match status" value="1"/>
</dbReference>
<keyword evidence="5" id="KW-0627">Porphyrin biosynthesis</keyword>
<comment type="catalytic activity">
    <reaction evidence="6">
        <text>precorrin-2 + NAD(+) = sirohydrochlorin + NADH + 2 H(+)</text>
        <dbReference type="Rhea" id="RHEA:15613"/>
        <dbReference type="ChEBI" id="CHEBI:15378"/>
        <dbReference type="ChEBI" id="CHEBI:57540"/>
        <dbReference type="ChEBI" id="CHEBI:57945"/>
        <dbReference type="ChEBI" id="CHEBI:58351"/>
        <dbReference type="ChEBI" id="CHEBI:58827"/>
        <dbReference type="EC" id="1.3.1.76"/>
    </reaction>
</comment>
<keyword evidence="9" id="KW-1185">Reference proteome</keyword>
<reference evidence="8 9" key="1">
    <citation type="submission" date="2021-03" db="EMBL/GenBank/DDBJ databases">
        <title>Antimicrobial resistance genes in bacteria isolated from Japanese honey, and their potential for conferring macrolide and lincosamide resistance in the American foulbrood pathogen Paenibacillus larvae.</title>
        <authorList>
            <person name="Okamoto M."/>
            <person name="Kumagai M."/>
            <person name="Kanamori H."/>
            <person name="Takamatsu D."/>
        </authorList>
    </citation>
    <scope>NUCLEOTIDE SEQUENCE [LARGE SCALE GENOMIC DNA]</scope>
    <source>
        <strain evidence="8 9">J8TS2</strain>
    </source>
</reference>
<dbReference type="InterPro" id="IPR042518">
    <property type="entry name" value="SirC_C"/>
</dbReference>
<evidence type="ECO:0000313" key="9">
    <source>
        <dbReference type="Proteomes" id="UP000679950"/>
    </source>
</evidence>
<evidence type="ECO:0000313" key="8">
    <source>
        <dbReference type="EMBL" id="GIN56622.1"/>
    </source>
</evidence>
<gene>
    <name evidence="8" type="ORF">J8TS2_09410</name>
</gene>
<feature type="domain" description="Siroheme synthase central" evidence="7">
    <location>
        <begin position="118"/>
        <end position="144"/>
    </location>
</feature>
<dbReference type="RefSeq" id="WP_212965629.1">
    <property type="nucleotide sequence ID" value="NZ_BORB01000005.1"/>
</dbReference>
<dbReference type="Pfam" id="PF13241">
    <property type="entry name" value="NAD_binding_7"/>
    <property type="match status" value="1"/>
</dbReference>
<dbReference type="PANTHER" id="PTHR35330">
    <property type="entry name" value="SIROHEME BIOSYNTHESIS PROTEIN MET8"/>
    <property type="match status" value="1"/>
</dbReference>